<dbReference type="RefSeq" id="WP_213493986.1">
    <property type="nucleotide sequence ID" value="NZ_CP074694.1"/>
</dbReference>
<name>A0A8E6B1L5_9BACT</name>
<keyword evidence="3" id="KW-1185">Reference proteome</keyword>
<proteinExistence type="predicted"/>
<accession>A0A8E6B1L5</accession>
<dbReference type="AlphaFoldDB" id="A0A8E6B1L5"/>
<dbReference type="Proteomes" id="UP000676194">
    <property type="component" value="Chromosome"/>
</dbReference>
<evidence type="ECO:0000256" key="1">
    <source>
        <dbReference type="SAM" id="SignalP"/>
    </source>
</evidence>
<evidence type="ECO:0008006" key="4">
    <source>
        <dbReference type="Google" id="ProtNLM"/>
    </source>
</evidence>
<evidence type="ECO:0000313" key="3">
    <source>
        <dbReference type="Proteomes" id="UP000676194"/>
    </source>
</evidence>
<sequence>MKHLLSLFLFSGLASITLAGEPHLKVSATFEPADAKPGQVVTLKIKAEMDPEWHTYPTVQQDKAAKDQVNKVLFDPNGPLVFVDKMIEPANPTIKEEPDLGIKAMHYYPGGGVWEKKVVISPNAPAGKLTTKFTFTVLTCDKNNCLPPKKVPLEVSLNVSGAPVPVDPKYKEDVAKALKK</sequence>
<gene>
    <name evidence="2" type="ORF">KIH39_14670</name>
</gene>
<organism evidence="2 3">
    <name type="scientific">Telmatocola sphagniphila</name>
    <dbReference type="NCBI Taxonomy" id="1123043"/>
    <lineage>
        <taxon>Bacteria</taxon>
        <taxon>Pseudomonadati</taxon>
        <taxon>Planctomycetota</taxon>
        <taxon>Planctomycetia</taxon>
        <taxon>Gemmatales</taxon>
        <taxon>Gemmataceae</taxon>
    </lineage>
</organism>
<dbReference type="KEGG" id="tsph:KIH39_14670"/>
<dbReference type="EMBL" id="CP074694">
    <property type="protein sequence ID" value="QVL30102.1"/>
    <property type="molecule type" value="Genomic_DNA"/>
</dbReference>
<reference evidence="2" key="1">
    <citation type="submission" date="2021-05" db="EMBL/GenBank/DDBJ databases">
        <title>Complete genome sequence of the cellulolytic planctomycete Telmatocola sphagniphila SP2T and characterization of the first cellulase from planctomycetes.</title>
        <authorList>
            <person name="Rakitin A.L."/>
            <person name="Beletsky A.V."/>
            <person name="Naumoff D.G."/>
            <person name="Kulichevskaya I.S."/>
            <person name="Mardanov A.V."/>
            <person name="Ravin N.V."/>
            <person name="Dedysh S.N."/>
        </authorList>
    </citation>
    <scope>NUCLEOTIDE SEQUENCE</scope>
    <source>
        <strain evidence="2">SP2T</strain>
    </source>
</reference>
<evidence type="ECO:0000313" key="2">
    <source>
        <dbReference type="EMBL" id="QVL30102.1"/>
    </source>
</evidence>
<feature type="signal peptide" evidence="1">
    <location>
        <begin position="1"/>
        <end position="19"/>
    </location>
</feature>
<keyword evidence="1" id="KW-0732">Signal</keyword>
<feature type="chain" id="PRO_5034472192" description="Thiol:disulfide interchange protein DsbD N-terminal domain-containing protein" evidence="1">
    <location>
        <begin position="20"/>
        <end position="180"/>
    </location>
</feature>
<protein>
    <recommendedName>
        <fullName evidence="4">Thiol:disulfide interchange protein DsbD N-terminal domain-containing protein</fullName>
    </recommendedName>
</protein>